<protein>
    <recommendedName>
        <fullName evidence="3">NYN domain-containing protein</fullName>
    </recommendedName>
</protein>
<sequence>MFLRLCVRGYRQRKKGAGEGEVLDGILLVDGYNVINNWPELSDLKEHDLSYAREQLVADLAEFQALCGISVIVVFDAHFVKGGVGHSEHYLGVEVVYTREGETADNWIERYAVQHRLASQEEKNLSLFVATYDWLEQRIISAQGAYRVTPQELRQDMQKIKNIEKMRLSSKCERVLLDHHLSESTKKVLEGWRRHKFSDF</sequence>
<dbReference type="PANTHER" id="PTHR34547">
    <property type="entry name" value="YACP-LIKE NYN DOMAIN PROTEIN"/>
    <property type="match status" value="1"/>
</dbReference>
<dbReference type="CDD" id="cd10912">
    <property type="entry name" value="PIN_YacP-like"/>
    <property type="match status" value="1"/>
</dbReference>
<dbReference type="Proteomes" id="UP000046155">
    <property type="component" value="Unassembled WGS sequence"/>
</dbReference>
<keyword evidence="2" id="KW-1185">Reference proteome</keyword>
<evidence type="ECO:0008006" key="3">
    <source>
        <dbReference type="Google" id="ProtNLM"/>
    </source>
</evidence>
<name>A0A0B7MKG3_9FIRM</name>
<dbReference type="EMBL" id="CDRZ01000146">
    <property type="protein sequence ID" value="CEO88658.1"/>
    <property type="molecule type" value="Genomic_DNA"/>
</dbReference>
<reference evidence="2" key="1">
    <citation type="submission" date="2015-01" db="EMBL/GenBank/DDBJ databases">
        <authorList>
            <person name="Manzoor Shahid"/>
            <person name="Zubair Saima"/>
        </authorList>
    </citation>
    <scope>NUCLEOTIDE SEQUENCE [LARGE SCALE GENOMIC DNA]</scope>
    <source>
        <strain evidence="2">Sp3</strain>
    </source>
</reference>
<dbReference type="Pfam" id="PF05991">
    <property type="entry name" value="NYN_YacP"/>
    <property type="match status" value="1"/>
</dbReference>
<evidence type="ECO:0000313" key="2">
    <source>
        <dbReference type="Proteomes" id="UP000046155"/>
    </source>
</evidence>
<organism evidence="1 2">
    <name type="scientific">Syntrophaceticus schinkii</name>
    <dbReference type="NCBI Taxonomy" id="499207"/>
    <lineage>
        <taxon>Bacteria</taxon>
        <taxon>Bacillati</taxon>
        <taxon>Bacillota</taxon>
        <taxon>Clostridia</taxon>
        <taxon>Thermoanaerobacterales</taxon>
        <taxon>Thermoanaerobacterales Family III. Incertae Sedis</taxon>
        <taxon>Syntrophaceticus</taxon>
    </lineage>
</organism>
<dbReference type="AlphaFoldDB" id="A0A0B7MKG3"/>
<gene>
    <name evidence="1" type="ORF">SSCH_230006</name>
</gene>
<dbReference type="PANTHER" id="PTHR34547:SF1">
    <property type="entry name" value="YACP-LIKE NYN DOMAIN PROTEIN"/>
    <property type="match status" value="1"/>
</dbReference>
<accession>A0A0B7MKG3</accession>
<evidence type="ECO:0000313" key="1">
    <source>
        <dbReference type="EMBL" id="CEO88658.1"/>
    </source>
</evidence>
<dbReference type="InterPro" id="IPR010298">
    <property type="entry name" value="YacP-like"/>
</dbReference>
<proteinExistence type="predicted"/>